<dbReference type="GO" id="GO:0051920">
    <property type="term" value="F:peroxiredoxin activity"/>
    <property type="evidence" value="ECO:0007669"/>
    <property type="project" value="InterPro"/>
</dbReference>
<dbReference type="PANTHER" id="PTHR34846:SF11">
    <property type="entry name" value="4-CARBOXYMUCONOLACTONE DECARBOXYLASE FAMILY PROTEIN (AFU_ORTHOLOGUE AFUA_6G11590)"/>
    <property type="match status" value="1"/>
</dbReference>
<dbReference type="Pfam" id="PF02627">
    <property type="entry name" value="CMD"/>
    <property type="match status" value="1"/>
</dbReference>
<dbReference type="Gene3D" id="1.20.1290.10">
    <property type="entry name" value="AhpD-like"/>
    <property type="match status" value="1"/>
</dbReference>
<dbReference type="InterPro" id="IPR003779">
    <property type="entry name" value="CMD-like"/>
</dbReference>
<keyword evidence="3" id="KW-1185">Reference proteome</keyword>
<proteinExistence type="predicted"/>
<dbReference type="RefSeq" id="WP_089900361.1">
    <property type="nucleotide sequence ID" value="NZ_FOCI01000006.1"/>
</dbReference>
<dbReference type="Proteomes" id="UP000199585">
    <property type="component" value="Unassembled WGS sequence"/>
</dbReference>
<gene>
    <name evidence="2" type="ORF">SAMN04488003_10641</name>
</gene>
<organism evidence="2 3">
    <name type="scientific">Loktanella fryxellensis</name>
    <dbReference type="NCBI Taxonomy" id="245187"/>
    <lineage>
        <taxon>Bacteria</taxon>
        <taxon>Pseudomonadati</taxon>
        <taxon>Pseudomonadota</taxon>
        <taxon>Alphaproteobacteria</taxon>
        <taxon>Rhodobacterales</taxon>
        <taxon>Roseobacteraceae</taxon>
        <taxon>Loktanella</taxon>
    </lineage>
</organism>
<sequence length="192" mass="20666">MTRLPHLDEGALSAAQQAVFDAIVNGPRGRVVGPLRVWLQSPALADRAQALGQYARYDSTLTPAQSEIAILVTARIWSAGFEWTHHAPIAMDAGVPQHAVTAIGLARRVMLDDPAWQAVFDFAVELHRDRRVTDATYDAALATLGQQGCVDLVGICGYYTLISMTITTFDVGDGDGPALPALDLAPHAMFRD</sequence>
<dbReference type="InterPro" id="IPR029032">
    <property type="entry name" value="AhpD-like"/>
</dbReference>
<evidence type="ECO:0000259" key="1">
    <source>
        <dbReference type="Pfam" id="PF02627"/>
    </source>
</evidence>
<evidence type="ECO:0000313" key="3">
    <source>
        <dbReference type="Proteomes" id="UP000199585"/>
    </source>
</evidence>
<dbReference type="AlphaFoldDB" id="A0A1H8C5V0"/>
<dbReference type="EMBL" id="FOCI01000006">
    <property type="protein sequence ID" value="SEM89477.1"/>
    <property type="molecule type" value="Genomic_DNA"/>
</dbReference>
<accession>A0A1H8C5V0</accession>
<protein>
    <submittedName>
        <fullName evidence="2">4-carboxymuconolactone decarboxylase</fullName>
    </submittedName>
</protein>
<dbReference type="OrthoDB" id="9129225at2"/>
<evidence type="ECO:0000313" key="2">
    <source>
        <dbReference type="EMBL" id="SEM89477.1"/>
    </source>
</evidence>
<feature type="domain" description="Carboxymuconolactone decarboxylase-like" evidence="1">
    <location>
        <begin position="42"/>
        <end position="124"/>
    </location>
</feature>
<dbReference type="STRING" id="245187.SAMN04488003_10641"/>
<dbReference type="PANTHER" id="PTHR34846">
    <property type="entry name" value="4-CARBOXYMUCONOLACTONE DECARBOXYLASE FAMILY PROTEIN (AFU_ORTHOLOGUE AFUA_6G11590)"/>
    <property type="match status" value="1"/>
</dbReference>
<dbReference type="SUPFAM" id="SSF69118">
    <property type="entry name" value="AhpD-like"/>
    <property type="match status" value="1"/>
</dbReference>
<name>A0A1H8C5V0_9RHOB</name>
<reference evidence="2 3" key="1">
    <citation type="submission" date="2016-10" db="EMBL/GenBank/DDBJ databases">
        <authorList>
            <person name="de Groot N.N."/>
        </authorList>
    </citation>
    <scope>NUCLEOTIDE SEQUENCE [LARGE SCALE GENOMIC DNA]</scope>
    <source>
        <strain evidence="2 3">DSM 16213</strain>
    </source>
</reference>